<evidence type="ECO:0000313" key="2">
    <source>
        <dbReference type="EMBL" id="MDW5597056.1"/>
    </source>
</evidence>
<feature type="region of interest" description="Disordered" evidence="1">
    <location>
        <begin position="20"/>
        <end position="39"/>
    </location>
</feature>
<keyword evidence="3" id="KW-1185">Reference proteome</keyword>
<name>A0ABU4HUV8_9ACTN</name>
<comment type="caution">
    <text evidence="2">The sequence shown here is derived from an EMBL/GenBank/DDBJ whole genome shotgun (WGS) entry which is preliminary data.</text>
</comment>
<reference evidence="3" key="1">
    <citation type="submission" date="2023-07" db="EMBL/GenBank/DDBJ databases">
        <title>Conexibacter stalactiti sp. nov., isolated from stalactites in a lava cave and emended description of the genus Conexibacter.</title>
        <authorList>
            <person name="Lee S.D."/>
        </authorList>
    </citation>
    <scope>NUCLEOTIDE SEQUENCE [LARGE SCALE GENOMIC DNA]</scope>
    <source>
        <strain evidence="3">KCTC 39840</strain>
    </source>
</reference>
<dbReference type="EMBL" id="JAWSTH010000073">
    <property type="protein sequence ID" value="MDW5597056.1"/>
    <property type="molecule type" value="Genomic_DNA"/>
</dbReference>
<proteinExistence type="predicted"/>
<reference evidence="2 3" key="2">
    <citation type="submission" date="2023-10" db="EMBL/GenBank/DDBJ databases">
        <authorList>
            <person name="Han X.F."/>
        </authorList>
    </citation>
    <scope>NUCLEOTIDE SEQUENCE [LARGE SCALE GENOMIC DNA]</scope>
    <source>
        <strain evidence="2 3">KCTC 39840</strain>
    </source>
</reference>
<evidence type="ECO:0000256" key="1">
    <source>
        <dbReference type="SAM" id="MobiDB-lite"/>
    </source>
</evidence>
<protein>
    <submittedName>
        <fullName evidence="2">Uncharacterized protein</fullName>
    </submittedName>
</protein>
<dbReference type="Proteomes" id="UP001284601">
    <property type="component" value="Unassembled WGS sequence"/>
</dbReference>
<evidence type="ECO:0000313" key="3">
    <source>
        <dbReference type="Proteomes" id="UP001284601"/>
    </source>
</evidence>
<organism evidence="2 3">
    <name type="scientific">Conexibacter stalactiti</name>
    <dbReference type="NCBI Taxonomy" id="1940611"/>
    <lineage>
        <taxon>Bacteria</taxon>
        <taxon>Bacillati</taxon>
        <taxon>Actinomycetota</taxon>
        <taxon>Thermoleophilia</taxon>
        <taxon>Solirubrobacterales</taxon>
        <taxon>Conexibacteraceae</taxon>
        <taxon>Conexibacter</taxon>
    </lineage>
</organism>
<sequence>MAGVWGRDRLLGPKFARRRRGRNPQGWVRPDLRRGSAWQPIPNTHPDPLLVEAVARRVLELLQQLPPGSASGELTTVAEIAARYRVRTSWVYADEHVDRMAETLLHAEDPTRAFEEMLYAGIESVLEDRSLIDMANSRYVIPEIQQHIGARVLEQIKEPLRLAQEADRVRAIDDRTGTTIAFEHAA</sequence>
<accession>A0ABU4HUV8</accession>
<gene>
    <name evidence="2" type="ORF">R7226_22100</name>
</gene>